<comment type="caution">
    <text evidence="2">The sequence shown here is derived from an EMBL/GenBank/DDBJ whole genome shotgun (WGS) entry which is preliminary data.</text>
</comment>
<reference evidence="2 3" key="1">
    <citation type="journal article" date="2018" name="Front. Plant Sci.">
        <title>Red Clover (Trifolium pratense) and Zigzag Clover (T. medium) - A Picture of Genomic Similarities and Differences.</title>
        <authorList>
            <person name="Dluhosova J."/>
            <person name="Istvanek J."/>
            <person name="Nedelnik J."/>
            <person name="Repkova J."/>
        </authorList>
    </citation>
    <scope>NUCLEOTIDE SEQUENCE [LARGE SCALE GENOMIC DNA]</scope>
    <source>
        <strain evidence="3">cv. 10/8</strain>
        <tissue evidence="2">Leaf</tissue>
    </source>
</reference>
<evidence type="ECO:0000256" key="1">
    <source>
        <dbReference type="SAM" id="MobiDB-lite"/>
    </source>
</evidence>
<evidence type="ECO:0000313" key="3">
    <source>
        <dbReference type="Proteomes" id="UP000265520"/>
    </source>
</evidence>
<protein>
    <submittedName>
        <fullName evidence="2">Uncharacterized protein</fullName>
    </submittedName>
</protein>
<feature type="compositionally biased region" description="Polar residues" evidence="1">
    <location>
        <begin position="11"/>
        <end position="33"/>
    </location>
</feature>
<feature type="compositionally biased region" description="Pro residues" evidence="1">
    <location>
        <begin position="1"/>
        <end position="10"/>
    </location>
</feature>
<evidence type="ECO:0000313" key="2">
    <source>
        <dbReference type="EMBL" id="MCI84169.1"/>
    </source>
</evidence>
<feature type="region of interest" description="Disordered" evidence="1">
    <location>
        <begin position="1"/>
        <end position="33"/>
    </location>
</feature>
<accession>A0A392VA90</accession>
<keyword evidence="3" id="KW-1185">Reference proteome</keyword>
<proteinExistence type="predicted"/>
<name>A0A392VA90_9FABA</name>
<dbReference type="Proteomes" id="UP000265520">
    <property type="component" value="Unassembled WGS sequence"/>
</dbReference>
<feature type="non-terminal residue" evidence="2">
    <location>
        <position position="33"/>
    </location>
</feature>
<organism evidence="2 3">
    <name type="scientific">Trifolium medium</name>
    <dbReference type="NCBI Taxonomy" id="97028"/>
    <lineage>
        <taxon>Eukaryota</taxon>
        <taxon>Viridiplantae</taxon>
        <taxon>Streptophyta</taxon>
        <taxon>Embryophyta</taxon>
        <taxon>Tracheophyta</taxon>
        <taxon>Spermatophyta</taxon>
        <taxon>Magnoliopsida</taxon>
        <taxon>eudicotyledons</taxon>
        <taxon>Gunneridae</taxon>
        <taxon>Pentapetalae</taxon>
        <taxon>rosids</taxon>
        <taxon>fabids</taxon>
        <taxon>Fabales</taxon>
        <taxon>Fabaceae</taxon>
        <taxon>Papilionoideae</taxon>
        <taxon>50 kb inversion clade</taxon>
        <taxon>NPAAA clade</taxon>
        <taxon>Hologalegina</taxon>
        <taxon>IRL clade</taxon>
        <taxon>Trifolieae</taxon>
        <taxon>Trifolium</taxon>
    </lineage>
</organism>
<dbReference type="AlphaFoldDB" id="A0A392VA90"/>
<dbReference type="EMBL" id="LXQA011084294">
    <property type="protein sequence ID" value="MCI84169.1"/>
    <property type="molecule type" value="Genomic_DNA"/>
</dbReference>
<sequence>MRLQPHPAPDPNTTTSAPQHLTTTSSPQHLQPP</sequence>